<dbReference type="EMBL" id="JASBWU010000032">
    <property type="protein sequence ID" value="KAJ9111229.1"/>
    <property type="molecule type" value="Genomic_DNA"/>
</dbReference>
<accession>A0ACC2WJ45</accession>
<dbReference type="Proteomes" id="UP001243375">
    <property type="component" value="Unassembled WGS sequence"/>
</dbReference>
<organism evidence="1 2">
    <name type="scientific">Naganishia vaughanmartiniae</name>
    <dbReference type="NCBI Taxonomy" id="1424756"/>
    <lineage>
        <taxon>Eukaryota</taxon>
        <taxon>Fungi</taxon>
        <taxon>Dikarya</taxon>
        <taxon>Basidiomycota</taxon>
        <taxon>Agaricomycotina</taxon>
        <taxon>Tremellomycetes</taxon>
        <taxon>Filobasidiales</taxon>
        <taxon>Filobasidiaceae</taxon>
        <taxon>Naganishia</taxon>
    </lineage>
</organism>
<name>A0ACC2WJ45_9TREE</name>
<evidence type="ECO:0000313" key="2">
    <source>
        <dbReference type="Proteomes" id="UP001243375"/>
    </source>
</evidence>
<sequence>MPQPPPSSSPLSPLQNLDLNRNDHRQSRRPSQPGLQWIKKGATKPSDIARGDAFLWPYAPSAPPLSISSDNHSAAAASAVGQKQTRPPAFHDSRQSNGPVSSFSPSSCSSYGSYIGSHLYGNGKAAKSPSGWQQNSKIMFERSVTDENDSSGSSRFAFSPGEVDQSGKRLTPAPAMQRELSSRSNDGFLFQPEEDSEAFHLSTNANTSNINKENISMYTPIEPRRQTQQFTIVSPRPFSLFPLDHDTANITSRRGSRDKTTTKATTAGLTLESPWKSPGWKVREAKSGSGGRDRSGSVLGRSAVEPESNELPGSPPAVVRTTSSPNVKKSRHETRPAFTKHNVSRKPEMEVDGLPRLHHHALHPQESFSSTSAAGFEAVSPLSPTFGHTSLPGQHQYRGFTPVVGGKGKIRGDGAASSSSGLPSRRYVAQPRALRLSVPDTTNVVSSEEKRGRDFLAERGVLASPFGIRLRSQPSGNTASPHYTAQDEQLAIFGLGRRSTMTQPRNQDSIEEDQTGEVDGMDVDVDVDADAEVDVQSSVKKRIRQWAMDTMQRAASPATHPVSFLDDSMDGPPSTSSSRILLRTSTDESLHPPELPSHPSGETINTITTTTTDSSGGILGIEASPTPLHGAKRELVAYPRSLTQQGQIGLGIFAKDEPHSGSPTSAIQGLKRGKRDLTVHGEGNDAARSSTSSPRISLFNFNKSHSSPVVPTLKSISSGSGLGDDERMRKTSLSESIASSGWHPALPTRISIDEQDTHSRKTSSKLSFSSIKALTKKPSPLLEYRPQFTPPPVRPTLSPQLNGPDGPPSPFEASSESNNSRCNSFLRELQASTSRPPIARRTTAPARTSPEESNHLPPLPTNSAANIQGHIQSQLPPYLVGTPVHVFDSERPSPAAFASTGLIKKGSGFNSKRAGSDHSVPPSVVNSSGSLSNAFERAKITNMLADSPLHSTPDTPIKYNAANPLVSIQKQRLPPLKFGNSTSTAPIKPTSLGICTNPSPESDDTESKDDQSSLPTGESNGTISGNSIRFPVGPTRGLRRKGSAMWARTNSGNWSNGSWSRQTSFLVDEDEPLTPTRNDDRAVVKLEFSTSTPSPPAPNARHYPFASSSQVPKIEIANSPTSPLKKGGFLSRLPKNRALARVSNPLLSAAYKLGEQQANMRAMAFGTPSADSKHKLKIARRVSTSSLGGTDSRFERDFVLLGPIGVGEFSTVWKVREKRNGTVWAVKRGKPYVGEKDRTRQLEEVAILSTLAAAPHPNILQFQEAWEEKRQLHIRTALADCGDFATYLQSVSDDGGLDEGRSWKVLHELLGGLRHIHSLGILHLDLKPANILIDQSGTLQISDFGLSIRLASLTSDGYPVVPAGDSLNVREGDREYLSPEMLEGVYGTFSDVFSLGATMLEVAFNIMLPSKFKDHAANALPGPVKPALVPEEAGFLDKLLA</sequence>
<reference evidence="1" key="1">
    <citation type="submission" date="2023-04" db="EMBL/GenBank/DDBJ databases">
        <title>Draft Genome sequencing of Naganishia species isolated from polar environments using Oxford Nanopore Technology.</title>
        <authorList>
            <person name="Leo P."/>
            <person name="Venkateswaran K."/>
        </authorList>
    </citation>
    <scope>NUCLEOTIDE SEQUENCE</scope>
    <source>
        <strain evidence="1">MNA-CCFEE 5425</strain>
    </source>
</reference>
<protein>
    <submittedName>
        <fullName evidence="1">Uncharacterized protein</fullName>
    </submittedName>
</protein>
<comment type="caution">
    <text evidence="1">The sequence shown here is derived from an EMBL/GenBank/DDBJ whole genome shotgun (WGS) entry which is preliminary data.</text>
</comment>
<gene>
    <name evidence="1" type="ORF">QFC22_006604</name>
</gene>
<proteinExistence type="predicted"/>
<evidence type="ECO:0000313" key="1">
    <source>
        <dbReference type="EMBL" id="KAJ9111229.1"/>
    </source>
</evidence>
<keyword evidence="2" id="KW-1185">Reference proteome</keyword>